<reference evidence="7 8" key="1">
    <citation type="journal article" date="2013" name="Nat. Genet.">
        <title>The genome of the hydatid tapeworm Echinococcus granulosus.</title>
        <authorList>
            <person name="Zheng H."/>
            <person name="Zhang W."/>
            <person name="Zhang L."/>
            <person name="Zhang Z."/>
            <person name="Li J."/>
            <person name="Lu G."/>
            <person name="Zhu Y."/>
            <person name="Wang Y."/>
            <person name="Huang Y."/>
            <person name="Liu J."/>
            <person name="Kang H."/>
            <person name="Chen J."/>
            <person name="Wang L."/>
            <person name="Chen A."/>
            <person name="Yu S."/>
            <person name="Gao Z."/>
            <person name="Jin L."/>
            <person name="Gu W."/>
            <person name="Wang Z."/>
            <person name="Zhao L."/>
            <person name="Shi B."/>
            <person name="Wen H."/>
            <person name="Lin R."/>
            <person name="Jones M.K."/>
            <person name="Brejova B."/>
            <person name="Vinar T."/>
            <person name="Zhao G."/>
            <person name="McManus D.P."/>
            <person name="Chen Z."/>
            <person name="Zhou Y."/>
            <person name="Wang S."/>
        </authorList>
    </citation>
    <scope>NUCLEOTIDE SEQUENCE [LARGE SCALE GENOMIC DNA]</scope>
</reference>
<evidence type="ECO:0000313" key="7">
    <source>
        <dbReference type="EMBL" id="EUB58294.1"/>
    </source>
</evidence>
<dbReference type="Gene3D" id="3.30.70.3370">
    <property type="match status" value="1"/>
</dbReference>
<proteinExistence type="inferred from homology"/>
<evidence type="ECO:0000256" key="3">
    <source>
        <dbReference type="ARBA" id="ARBA00023274"/>
    </source>
</evidence>
<evidence type="ECO:0000256" key="4">
    <source>
        <dbReference type="RuleBase" id="RU004381"/>
    </source>
</evidence>
<keyword evidence="2 4" id="KW-0689">Ribosomal protein</keyword>
<dbReference type="GeneID" id="36342536"/>
<dbReference type="SUPFAM" id="SSF54189">
    <property type="entry name" value="Ribosomal proteins S24e, L23 and L15e"/>
    <property type="match status" value="1"/>
</dbReference>
<feature type="compositionally biased region" description="Basic residues" evidence="6">
    <location>
        <begin position="108"/>
        <end position="123"/>
    </location>
</feature>
<feature type="region of interest" description="Disordered" evidence="6">
    <location>
        <begin position="104"/>
        <end position="138"/>
    </location>
</feature>
<dbReference type="PANTHER" id="PTHR10496">
    <property type="entry name" value="40S RIBOSOMAL PROTEIN S24"/>
    <property type="match status" value="1"/>
</dbReference>
<dbReference type="GO" id="GO:1990904">
    <property type="term" value="C:ribonucleoprotein complex"/>
    <property type="evidence" value="ECO:0007669"/>
    <property type="project" value="UniProtKB-KW"/>
</dbReference>
<evidence type="ECO:0000256" key="2">
    <source>
        <dbReference type="ARBA" id="ARBA00022980"/>
    </source>
</evidence>
<dbReference type="GO" id="GO:0005840">
    <property type="term" value="C:ribosome"/>
    <property type="evidence" value="ECO:0007669"/>
    <property type="project" value="UniProtKB-KW"/>
</dbReference>
<dbReference type="PROSITE" id="PS00529">
    <property type="entry name" value="RIBOSOMAL_S24E"/>
    <property type="match status" value="1"/>
</dbReference>
<dbReference type="InterPro" id="IPR018098">
    <property type="entry name" value="Ribosomal_eS24_CS"/>
</dbReference>
<dbReference type="HAMAP" id="MF_00545">
    <property type="entry name" value="Ribosomal_eS24"/>
    <property type="match status" value="1"/>
</dbReference>
<gene>
    <name evidence="7" type="ORF">EGR_06821</name>
</gene>
<name>W6UXK6_ECHGR</name>
<evidence type="ECO:0000256" key="1">
    <source>
        <dbReference type="ARBA" id="ARBA00009680"/>
    </source>
</evidence>
<protein>
    <recommendedName>
        <fullName evidence="5">40S ribosomal protein S24</fullName>
    </recommendedName>
</protein>
<dbReference type="AlphaFoldDB" id="W6UXK6"/>
<sequence>MVRGCTDNVLIRTRKFMSNRLLSRKQMVLDVFHPGQPVLSKKEIRERLAKKYKTTPDVVFAFGFRTKFGGGKSSGFVNVYDSLDYAKRYEPKFRQARNGLISIEKSARKQRKEKKNKLKRIRGTAKADGVEKKKKKKK</sequence>
<keyword evidence="3 4" id="KW-0687">Ribonucleoprotein</keyword>
<dbReference type="InterPro" id="IPR012678">
    <property type="entry name" value="Ribosomal_uL23/eL15/eS24_sf"/>
</dbReference>
<dbReference type="FunFam" id="3.30.70.3370:FF:000001">
    <property type="entry name" value="40S ribosomal protein S24"/>
    <property type="match status" value="1"/>
</dbReference>
<keyword evidence="8" id="KW-1185">Reference proteome</keyword>
<accession>W6UXK6</accession>
<evidence type="ECO:0000313" key="8">
    <source>
        <dbReference type="Proteomes" id="UP000019149"/>
    </source>
</evidence>
<dbReference type="CTD" id="36342536"/>
<dbReference type="OrthoDB" id="5571754at2759"/>
<dbReference type="Pfam" id="PF01282">
    <property type="entry name" value="Ribosomal_S24e"/>
    <property type="match status" value="1"/>
</dbReference>
<evidence type="ECO:0000256" key="6">
    <source>
        <dbReference type="SAM" id="MobiDB-lite"/>
    </source>
</evidence>
<comment type="similarity">
    <text evidence="1 4">Belongs to the eukaryotic ribosomal protein eS24 family.</text>
</comment>
<dbReference type="Proteomes" id="UP000019149">
    <property type="component" value="Unassembled WGS sequence"/>
</dbReference>
<dbReference type="OMA" id="IRVKKYM"/>
<dbReference type="GO" id="GO:0003735">
    <property type="term" value="F:structural constituent of ribosome"/>
    <property type="evidence" value="ECO:0007669"/>
    <property type="project" value="InterPro"/>
</dbReference>
<organism evidence="7 8">
    <name type="scientific">Echinococcus granulosus</name>
    <name type="common">Hydatid tapeworm</name>
    <dbReference type="NCBI Taxonomy" id="6210"/>
    <lineage>
        <taxon>Eukaryota</taxon>
        <taxon>Metazoa</taxon>
        <taxon>Spiralia</taxon>
        <taxon>Lophotrochozoa</taxon>
        <taxon>Platyhelminthes</taxon>
        <taxon>Cestoda</taxon>
        <taxon>Eucestoda</taxon>
        <taxon>Cyclophyllidea</taxon>
        <taxon>Taeniidae</taxon>
        <taxon>Echinococcus</taxon>
        <taxon>Echinococcus granulosus group</taxon>
    </lineage>
</organism>
<dbReference type="InterPro" id="IPR001976">
    <property type="entry name" value="Ribosomal_eS24"/>
</dbReference>
<dbReference type="RefSeq" id="XP_024349490.1">
    <property type="nucleotide sequence ID" value="XM_024496070.1"/>
</dbReference>
<dbReference type="KEGG" id="egl:EGR_06821"/>
<evidence type="ECO:0000256" key="5">
    <source>
        <dbReference type="RuleBase" id="RU004383"/>
    </source>
</evidence>
<dbReference type="EMBL" id="APAU02000064">
    <property type="protein sequence ID" value="EUB58294.1"/>
    <property type="molecule type" value="Genomic_DNA"/>
</dbReference>
<dbReference type="STRING" id="6210.W6UXK6"/>
<comment type="caution">
    <text evidence="7">The sequence shown here is derived from an EMBL/GenBank/DDBJ whole genome shotgun (WGS) entry which is preliminary data.</text>
</comment>
<dbReference type="InterPro" id="IPR053709">
    <property type="entry name" value="eRP_eS24_sf"/>
</dbReference>
<dbReference type="GO" id="GO:0006412">
    <property type="term" value="P:translation"/>
    <property type="evidence" value="ECO:0007669"/>
    <property type="project" value="InterPro"/>
</dbReference>